<comment type="caution">
    <text evidence="7">The sequence shown here is derived from an EMBL/GenBank/DDBJ whole genome shotgun (WGS) entry which is preliminary data.</text>
</comment>
<evidence type="ECO:0000259" key="6">
    <source>
        <dbReference type="Pfam" id="PF01494"/>
    </source>
</evidence>
<dbReference type="PRINTS" id="PR00420">
    <property type="entry name" value="RNGMNOXGNASE"/>
</dbReference>
<organism evidence="7 8">
    <name type="scientific">Rhodotorula paludigena</name>
    <dbReference type="NCBI Taxonomy" id="86838"/>
    <lineage>
        <taxon>Eukaryota</taxon>
        <taxon>Fungi</taxon>
        <taxon>Dikarya</taxon>
        <taxon>Basidiomycota</taxon>
        <taxon>Pucciniomycotina</taxon>
        <taxon>Microbotryomycetes</taxon>
        <taxon>Sporidiobolales</taxon>
        <taxon>Sporidiobolaceae</taxon>
        <taxon>Rhodotorula</taxon>
    </lineage>
</organism>
<dbReference type="InterPro" id="IPR002938">
    <property type="entry name" value="FAD-bd"/>
</dbReference>
<dbReference type="Proteomes" id="UP001342314">
    <property type="component" value="Unassembled WGS sequence"/>
</dbReference>
<dbReference type="PANTHER" id="PTHR13789">
    <property type="entry name" value="MONOOXYGENASE"/>
    <property type="match status" value="1"/>
</dbReference>
<dbReference type="EMBL" id="BQKY01000006">
    <property type="protein sequence ID" value="GJN90284.1"/>
    <property type="molecule type" value="Genomic_DNA"/>
</dbReference>
<dbReference type="GO" id="GO:0071949">
    <property type="term" value="F:FAD binding"/>
    <property type="evidence" value="ECO:0007669"/>
    <property type="project" value="InterPro"/>
</dbReference>
<accession>A0AAV5GK33</accession>
<evidence type="ECO:0000313" key="8">
    <source>
        <dbReference type="Proteomes" id="UP001342314"/>
    </source>
</evidence>
<dbReference type="SUPFAM" id="SSF54373">
    <property type="entry name" value="FAD-linked reductases, C-terminal domain"/>
    <property type="match status" value="1"/>
</dbReference>
<feature type="domain" description="FAD-binding" evidence="6">
    <location>
        <begin position="452"/>
        <end position="620"/>
    </location>
</feature>
<keyword evidence="5" id="KW-0503">Monooxygenase</keyword>
<keyword evidence="3" id="KW-0274">FAD</keyword>
<dbReference type="AlphaFoldDB" id="A0AAV5GK33"/>
<dbReference type="InterPro" id="IPR036188">
    <property type="entry name" value="FAD/NAD-bd_sf"/>
</dbReference>
<protein>
    <recommendedName>
        <fullName evidence="6">FAD-binding domain-containing protein</fullName>
    </recommendedName>
</protein>
<dbReference type="Gene3D" id="3.80.10.10">
    <property type="entry name" value="Ribonuclease Inhibitor"/>
    <property type="match status" value="1"/>
</dbReference>
<evidence type="ECO:0000256" key="4">
    <source>
        <dbReference type="ARBA" id="ARBA00023002"/>
    </source>
</evidence>
<name>A0AAV5GK33_9BASI</name>
<evidence type="ECO:0000313" key="7">
    <source>
        <dbReference type="EMBL" id="GJN90284.1"/>
    </source>
</evidence>
<proteinExistence type="inferred from homology"/>
<dbReference type="PANTHER" id="PTHR13789:SF236">
    <property type="entry name" value="MONOOXYGENASE, PUTATIVE (AFU_ORTHOLOGUE AFUA_6G12060)-RELATED"/>
    <property type="match status" value="1"/>
</dbReference>
<dbReference type="Gene3D" id="3.50.50.60">
    <property type="entry name" value="FAD/NAD(P)-binding domain"/>
    <property type="match status" value="1"/>
</dbReference>
<evidence type="ECO:0000256" key="2">
    <source>
        <dbReference type="ARBA" id="ARBA00022630"/>
    </source>
</evidence>
<evidence type="ECO:0000256" key="1">
    <source>
        <dbReference type="ARBA" id="ARBA00007992"/>
    </source>
</evidence>
<keyword evidence="2" id="KW-0285">Flavoprotein</keyword>
<dbReference type="SUPFAM" id="SSF51905">
    <property type="entry name" value="FAD/NAD(P)-binding domain"/>
    <property type="match status" value="1"/>
</dbReference>
<sequence>MRAEWPDAVLESIARAVQASDGCPALAQLALVAPAFRVHASRLLRAHPVLASSTAVQLYLRALQDSKAAAGDARSLTLRRGPPHEVSTAGRGRKGRKVLLEDAVTEDELVQLAKSLTGLVELHLVEPAFDSLRRRQLGFTSSLANLRTLTIVGRAGHGYTGFNLATVGQILQNLPELCHLALRNLQAHASALQGLAPPACKLAAFGLFDTPDISSAQLYWLLKSSIYADSLRSLAFDIPPDMRPSRLHAVLWAVSPVKTLFISSSNSRALSDLPRHFPSLRQYAFRSTGSVAVDPHRVLASCAVFGAVEFVEDRSTGQRGATSLDWAEALLLARQTQPGLARLRRLALSTERRHDVGFDVLEEVCGLLGLQLVLYEPETGDAPWIPLDRSTCRHPHVAQDILKDKRGGRHQHSSICRAIMSAISQSRGAPHPDLTDYPRPAPGAPSGVKVLQVIIVGAGIGGLACAIESRLEGHEVILFEQTREFKPLGDNIGLFPNSGRLVKRWGIHYELSKHCAYPDGLRYYRYNGEFITHQRHQKQGDALGDENPFKDAPLYDTTRYELHRILINRAKELGADLKMGKRVDKYIEEVDYAAVEVDGQLYKADVVLGADGVKSRARELVLGVYDAPKPSGYAIFRTSYSCDRIRANPVCAHLAPEGEDARSIWIGPDAHFIIGTSSSGKEMHWLLTHLDTADVEESWMYPGRVEDALSYVDGWDPVVRAVMETTPEGALIDWKLVFRDPLPTWVSKGGRTCVLGDAAHPFLPTSQQGASQAVEDGVTIAHTLSLAKQKGLPLNIALRTYETLRYERVKRAQQLGVDNRERFHKVDWTKPVDAEAVKLPFALWLWQHDAIKHCHDNFDAALVAPLVSELKSQATGPEKVDTLSPTSTVAVAAA</sequence>
<keyword evidence="8" id="KW-1185">Reference proteome</keyword>
<dbReference type="GO" id="GO:0004497">
    <property type="term" value="F:monooxygenase activity"/>
    <property type="evidence" value="ECO:0007669"/>
    <property type="project" value="UniProtKB-KW"/>
</dbReference>
<reference evidence="7 8" key="1">
    <citation type="submission" date="2021-12" db="EMBL/GenBank/DDBJ databases">
        <title>High titer production of polyol ester of fatty acids by Rhodotorula paludigena BS15 towards product separation-free biomass refinery.</title>
        <authorList>
            <person name="Mano J."/>
            <person name="Ono H."/>
            <person name="Tanaka T."/>
            <person name="Naito K."/>
            <person name="Sushida H."/>
            <person name="Ike M."/>
            <person name="Tokuyasu K."/>
            <person name="Kitaoka M."/>
        </authorList>
    </citation>
    <scope>NUCLEOTIDE SEQUENCE [LARGE SCALE GENOMIC DNA]</scope>
    <source>
        <strain evidence="7 8">BS15</strain>
    </source>
</reference>
<keyword evidence="4" id="KW-0560">Oxidoreductase</keyword>
<dbReference type="Pfam" id="PF01494">
    <property type="entry name" value="FAD_binding_3"/>
    <property type="match status" value="1"/>
</dbReference>
<dbReference type="InterPro" id="IPR050493">
    <property type="entry name" value="FAD-dep_Monooxygenase_BioMet"/>
</dbReference>
<evidence type="ECO:0000256" key="3">
    <source>
        <dbReference type="ARBA" id="ARBA00022827"/>
    </source>
</evidence>
<comment type="similarity">
    <text evidence="1">Belongs to the paxM FAD-dependent monooxygenase family.</text>
</comment>
<dbReference type="InterPro" id="IPR032675">
    <property type="entry name" value="LRR_dom_sf"/>
</dbReference>
<gene>
    <name evidence="7" type="ORF">Rhopal_003292-T1</name>
</gene>
<evidence type="ECO:0000256" key="5">
    <source>
        <dbReference type="ARBA" id="ARBA00023033"/>
    </source>
</evidence>